<dbReference type="EMBL" id="JADKYU010000817">
    <property type="protein sequence ID" value="MBF4985659.1"/>
    <property type="molecule type" value="Genomic_DNA"/>
</dbReference>
<comment type="catalytic activity">
    <reaction evidence="7">
        <text>Endonucleolytic cleavage of RNA, removing 5'-extranucleotides from tRNA precursor.</text>
        <dbReference type="EC" id="3.1.26.5"/>
    </reaction>
</comment>
<keyword evidence="5 7" id="KW-0378">Hydrolase</keyword>
<organism evidence="9 10">
    <name type="scientific">Nonlabens mediterrranea</name>
    <dbReference type="NCBI Taxonomy" id="1419947"/>
    <lineage>
        <taxon>Bacteria</taxon>
        <taxon>Pseudomonadati</taxon>
        <taxon>Bacteroidota</taxon>
        <taxon>Flavobacteriia</taxon>
        <taxon>Flavobacteriales</taxon>
        <taxon>Flavobacteriaceae</taxon>
        <taxon>Nonlabens</taxon>
    </lineage>
</organism>
<keyword evidence="10" id="KW-1185">Reference proteome</keyword>
<accession>A0ABS0A9Y8</accession>
<keyword evidence="6 7" id="KW-0694">RNA-binding</keyword>
<evidence type="ECO:0000256" key="5">
    <source>
        <dbReference type="ARBA" id="ARBA00022801"/>
    </source>
</evidence>
<comment type="function">
    <text evidence="1 7">RNaseP catalyzes the removal of the 5'-leader sequence from pre-tRNA to produce the mature 5'-terminus. It can also cleave other RNA substrates such as 4.5S RNA. The protein component plays an auxiliary but essential role in vivo by binding to the 5'-leader sequence and broadening the substrate specificity of the ribozyme.</text>
</comment>
<dbReference type="SUPFAM" id="SSF54211">
    <property type="entry name" value="Ribosomal protein S5 domain 2-like"/>
    <property type="match status" value="1"/>
</dbReference>
<dbReference type="InterPro" id="IPR014721">
    <property type="entry name" value="Ribsml_uS5_D2-typ_fold_subgr"/>
</dbReference>
<keyword evidence="4 7" id="KW-0255">Endonuclease</keyword>
<evidence type="ECO:0000256" key="4">
    <source>
        <dbReference type="ARBA" id="ARBA00022759"/>
    </source>
</evidence>
<dbReference type="Pfam" id="PF00825">
    <property type="entry name" value="Ribonuclease_P"/>
    <property type="match status" value="1"/>
</dbReference>
<comment type="caution">
    <text evidence="9">The sequence shown here is derived from an EMBL/GenBank/DDBJ whole genome shotgun (WGS) entry which is preliminary data.</text>
</comment>
<dbReference type="EC" id="3.1.26.5" evidence="7 8"/>
<evidence type="ECO:0000256" key="8">
    <source>
        <dbReference type="NCBIfam" id="TIGR00188"/>
    </source>
</evidence>
<evidence type="ECO:0000256" key="6">
    <source>
        <dbReference type="ARBA" id="ARBA00022884"/>
    </source>
</evidence>
<protein>
    <recommendedName>
        <fullName evidence="7 8">Ribonuclease P protein component</fullName>
        <shortName evidence="7">RNase P protein</shortName>
        <shortName evidence="7">RNaseP protein</shortName>
        <ecNumber evidence="7 8">3.1.26.5</ecNumber>
    </recommendedName>
    <alternativeName>
        <fullName evidence="7">Protein C5</fullName>
    </alternativeName>
</protein>
<dbReference type="GO" id="GO:0004526">
    <property type="term" value="F:ribonuclease P activity"/>
    <property type="evidence" value="ECO:0007669"/>
    <property type="project" value="UniProtKB-EC"/>
</dbReference>
<keyword evidence="2 7" id="KW-0819">tRNA processing</keyword>
<comment type="similarity">
    <text evidence="7">Belongs to the RnpA family.</text>
</comment>
<evidence type="ECO:0000256" key="1">
    <source>
        <dbReference type="ARBA" id="ARBA00002663"/>
    </source>
</evidence>
<gene>
    <name evidence="7 9" type="primary">rnpA</name>
    <name evidence="9" type="ORF">FNJ87_15450</name>
</gene>
<evidence type="ECO:0000256" key="2">
    <source>
        <dbReference type="ARBA" id="ARBA00022694"/>
    </source>
</evidence>
<proteinExistence type="inferred from homology"/>
<dbReference type="Proteomes" id="UP001194729">
    <property type="component" value="Unassembled WGS sequence"/>
</dbReference>
<dbReference type="InterPro" id="IPR020539">
    <property type="entry name" value="RNase_P_CS"/>
</dbReference>
<dbReference type="Gene3D" id="3.30.230.10">
    <property type="match status" value="1"/>
</dbReference>
<evidence type="ECO:0000256" key="3">
    <source>
        <dbReference type="ARBA" id="ARBA00022722"/>
    </source>
</evidence>
<name>A0ABS0A9Y8_9FLAO</name>
<dbReference type="PROSITE" id="PS00648">
    <property type="entry name" value="RIBONUCLEASE_P"/>
    <property type="match status" value="1"/>
</dbReference>
<evidence type="ECO:0000313" key="10">
    <source>
        <dbReference type="Proteomes" id="UP001194729"/>
    </source>
</evidence>
<dbReference type="InterPro" id="IPR000100">
    <property type="entry name" value="RNase_P"/>
</dbReference>
<dbReference type="PANTHER" id="PTHR33992">
    <property type="entry name" value="RIBONUCLEASE P PROTEIN COMPONENT"/>
    <property type="match status" value="1"/>
</dbReference>
<evidence type="ECO:0000256" key="7">
    <source>
        <dbReference type="HAMAP-Rule" id="MF_00227"/>
    </source>
</evidence>
<dbReference type="PANTHER" id="PTHR33992:SF1">
    <property type="entry name" value="RIBONUCLEASE P PROTEIN COMPONENT"/>
    <property type="match status" value="1"/>
</dbReference>
<dbReference type="HAMAP" id="MF_00227">
    <property type="entry name" value="RNase_P"/>
    <property type="match status" value="1"/>
</dbReference>
<dbReference type="InterPro" id="IPR020568">
    <property type="entry name" value="Ribosomal_Su5_D2-typ_SF"/>
</dbReference>
<keyword evidence="3 7" id="KW-0540">Nuclease</keyword>
<dbReference type="NCBIfam" id="TIGR00188">
    <property type="entry name" value="rnpA"/>
    <property type="match status" value="1"/>
</dbReference>
<sequence length="125" mass="14704">MRFTLGKDTKLKSKKAIEELFTNGKSIRKGPVRCVFTLVDHAQPHKIGVSVSKRFFKKAPDRNRIKRLLREAYRLNQHDLITPEGKSIEMMFLFQSPKMPEFETVQQLIKKLIIELNKQHQQLED</sequence>
<reference evidence="9 10" key="1">
    <citation type="submission" date="2020-11" db="EMBL/GenBank/DDBJ databases">
        <title>P. mediterranea TC4 genome.</title>
        <authorList>
            <person name="Molmeret M."/>
        </authorList>
    </citation>
    <scope>NUCLEOTIDE SEQUENCE [LARGE SCALE GENOMIC DNA]</scope>
    <source>
        <strain evidence="9 10">TC4</strain>
    </source>
</reference>
<evidence type="ECO:0000313" key="9">
    <source>
        <dbReference type="EMBL" id="MBF4985659.1"/>
    </source>
</evidence>
<comment type="subunit">
    <text evidence="7">Consists of a catalytic RNA component (M1 or rnpB) and a protein subunit.</text>
</comment>